<gene>
    <name evidence="2" type="ORF">CRENBAI_024807</name>
</gene>
<proteinExistence type="predicted"/>
<keyword evidence="1" id="KW-0472">Membrane</keyword>
<sequence>MGVLAIFNPLLPETKKNFSQPHPMTKKKKLRMDYSNNKQTNNCFLQYFFFYSFSCFFFLLLLFFFRTSKLESSVAPHTASFFKTCRVVTLYGILHECYKRILRIQTMRIYCLFGKRGVSPPFLLSVGFLSFLLKNTFCFSLCALNDIPPAVPSFSQKIKRQRATGEMG</sequence>
<dbReference type="EMBL" id="JAHHUM010002025">
    <property type="protein sequence ID" value="KAK5607405.1"/>
    <property type="molecule type" value="Genomic_DNA"/>
</dbReference>
<dbReference type="AlphaFoldDB" id="A0AAV9REJ1"/>
<keyword evidence="1" id="KW-1133">Transmembrane helix</keyword>
<keyword evidence="1" id="KW-0812">Transmembrane</keyword>
<evidence type="ECO:0000313" key="3">
    <source>
        <dbReference type="Proteomes" id="UP001311232"/>
    </source>
</evidence>
<name>A0AAV9REJ1_9TELE</name>
<feature type="transmembrane region" description="Helical" evidence="1">
    <location>
        <begin position="44"/>
        <end position="65"/>
    </location>
</feature>
<dbReference type="Proteomes" id="UP001311232">
    <property type="component" value="Unassembled WGS sequence"/>
</dbReference>
<evidence type="ECO:0000313" key="2">
    <source>
        <dbReference type="EMBL" id="KAK5607405.1"/>
    </source>
</evidence>
<evidence type="ECO:0000256" key="1">
    <source>
        <dbReference type="SAM" id="Phobius"/>
    </source>
</evidence>
<organism evidence="2 3">
    <name type="scientific">Crenichthys baileyi</name>
    <name type="common">White River springfish</name>
    <dbReference type="NCBI Taxonomy" id="28760"/>
    <lineage>
        <taxon>Eukaryota</taxon>
        <taxon>Metazoa</taxon>
        <taxon>Chordata</taxon>
        <taxon>Craniata</taxon>
        <taxon>Vertebrata</taxon>
        <taxon>Euteleostomi</taxon>
        <taxon>Actinopterygii</taxon>
        <taxon>Neopterygii</taxon>
        <taxon>Teleostei</taxon>
        <taxon>Neoteleostei</taxon>
        <taxon>Acanthomorphata</taxon>
        <taxon>Ovalentaria</taxon>
        <taxon>Atherinomorphae</taxon>
        <taxon>Cyprinodontiformes</taxon>
        <taxon>Goodeidae</taxon>
        <taxon>Crenichthys</taxon>
    </lineage>
</organism>
<accession>A0AAV9REJ1</accession>
<evidence type="ECO:0008006" key="4">
    <source>
        <dbReference type="Google" id="ProtNLM"/>
    </source>
</evidence>
<comment type="caution">
    <text evidence="2">The sequence shown here is derived from an EMBL/GenBank/DDBJ whole genome shotgun (WGS) entry which is preliminary data.</text>
</comment>
<reference evidence="2 3" key="1">
    <citation type="submission" date="2021-06" db="EMBL/GenBank/DDBJ databases">
        <authorList>
            <person name="Palmer J.M."/>
        </authorList>
    </citation>
    <scope>NUCLEOTIDE SEQUENCE [LARGE SCALE GENOMIC DNA]</scope>
    <source>
        <strain evidence="2 3">MEX-2019</strain>
        <tissue evidence="2">Muscle</tissue>
    </source>
</reference>
<keyword evidence="3" id="KW-1185">Reference proteome</keyword>
<protein>
    <recommendedName>
        <fullName evidence="4">Transmembrane protein</fullName>
    </recommendedName>
</protein>